<evidence type="ECO:0000313" key="3">
    <source>
        <dbReference type="Proteomes" id="UP000343335"/>
    </source>
</evidence>
<evidence type="ECO:0000313" key="2">
    <source>
        <dbReference type="EMBL" id="VVE48491.1"/>
    </source>
</evidence>
<organism evidence="2 3">
    <name type="scientific">Pandoraea commovens</name>
    <dbReference type="NCBI Taxonomy" id="2508289"/>
    <lineage>
        <taxon>Bacteria</taxon>
        <taxon>Pseudomonadati</taxon>
        <taxon>Pseudomonadota</taxon>
        <taxon>Betaproteobacteria</taxon>
        <taxon>Burkholderiales</taxon>
        <taxon>Burkholderiaceae</taxon>
        <taxon>Pandoraea</taxon>
    </lineage>
</organism>
<reference evidence="2 3" key="1">
    <citation type="submission" date="2019-08" db="EMBL/GenBank/DDBJ databases">
        <authorList>
            <person name="Peeters C."/>
        </authorList>
    </citation>
    <scope>NUCLEOTIDE SEQUENCE [LARGE SCALE GENOMIC DNA]</scope>
    <source>
        <strain evidence="2 3">LMG 31010</strain>
    </source>
</reference>
<evidence type="ECO:0000256" key="1">
    <source>
        <dbReference type="SAM" id="MobiDB-lite"/>
    </source>
</evidence>
<protein>
    <submittedName>
        <fullName evidence="2">Uncharacterized protein</fullName>
    </submittedName>
</protein>
<sequence length="77" mass="8548">MIDVILYPIKLGEHHGFGERRSLAYPLANEQNAVPAPRKRALSKKQPPSPLDRIGLHGVPRVPTMSFSIASEICFVK</sequence>
<feature type="region of interest" description="Disordered" evidence="1">
    <location>
        <begin position="34"/>
        <end position="55"/>
    </location>
</feature>
<gene>
    <name evidence="2" type="ORF">PCO31010_04558</name>
</gene>
<name>A0A5E4YIE7_9BURK</name>
<dbReference type="Proteomes" id="UP000343335">
    <property type="component" value="Unassembled WGS sequence"/>
</dbReference>
<proteinExistence type="predicted"/>
<dbReference type="AlphaFoldDB" id="A0A5E4YIE7"/>
<accession>A0A5E4YIE7</accession>
<dbReference type="EMBL" id="CABPSA010000009">
    <property type="protein sequence ID" value="VVE48491.1"/>
    <property type="molecule type" value="Genomic_DNA"/>
</dbReference>